<keyword evidence="2" id="KW-1185">Reference proteome</keyword>
<proteinExistence type="predicted"/>
<protein>
    <submittedName>
        <fullName evidence="1">Uncharacterized protein</fullName>
    </submittedName>
</protein>
<sequence length="37" mass="4444">MEFEESLSEKDFLKQKKKQILPKKIIPSYKDDQGFQV</sequence>
<dbReference type="Proteomes" id="UP001497382">
    <property type="component" value="Unassembled WGS sequence"/>
</dbReference>
<name>A0AAV2B935_9ARAC</name>
<dbReference type="AlphaFoldDB" id="A0AAV2B935"/>
<reference evidence="1 2" key="1">
    <citation type="submission" date="2024-04" db="EMBL/GenBank/DDBJ databases">
        <authorList>
            <person name="Rising A."/>
            <person name="Reimegard J."/>
            <person name="Sonavane S."/>
            <person name="Akerstrom W."/>
            <person name="Nylinder S."/>
            <person name="Hedman E."/>
            <person name="Kallberg Y."/>
        </authorList>
    </citation>
    <scope>NUCLEOTIDE SEQUENCE [LARGE SCALE GENOMIC DNA]</scope>
</reference>
<organism evidence="1 2">
    <name type="scientific">Larinioides sclopetarius</name>
    <dbReference type="NCBI Taxonomy" id="280406"/>
    <lineage>
        <taxon>Eukaryota</taxon>
        <taxon>Metazoa</taxon>
        <taxon>Ecdysozoa</taxon>
        <taxon>Arthropoda</taxon>
        <taxon>Chelicerata</taxon>
        <taxon>Arachnida</taxon>
        <taxon>Araneae</taxon>
        <taxon>Araneomorphae</taxon>
        <taxon>Entelegynae</taxon>
        <taxon>Araneoidea</taxon>
        <taxon>Araneidae</taxon>
        <taxon>Larinioides</taxon>
    </lineage>
</organism>
<accession>A0AAV2B935</accession>
<evidence type="ECO:0000313" key="2">
    <source>
        <dbReference type="Proteomes" id="UP001497382"/>
    </source>
</evidence>
<gene>
    <name evidence="1" type="ORF">LARSCL_LOCUS17820</name>
</gene>
<evidence type="ECO:0000313" key="1">
    <source>
        <dbReference type="EMBL" id="CAL1292748.1"/>
    </source>
</evidence>
<dbReference type="EMBL" id="CAXIEN010000312">
    <property type="protein sequence ID" value="CAL1292748.1"/>
    <property type="molecule type" value="Genomic_DNA"/>
</dbReference>
<comment type="caution">
    <text evidence="1">The sequence shown here is derived from an EMBL/GenBank/DDBJ whole genome shotgun (WGS) entry which is preliminary data.</text>
</comment>